<dbReference type="InterPro" id="IPR043683">
    <property type="entry name" value="TetX_monooxygenase"/>
</dbReference>
<sequence>MRRTIAIIGAGPGGLTLARILHLHGIEATVYEAETSPAARKQGSLLDIHEHNGQRALKAAGLHDAFRRLVRPGEDAKRIVDSKGAILFDRAGQTLSPRPEVDRGELRRMLIASLPPATIRWGHKVTSVLPVTSGQHKIVFTNGARTTADLLVGADGAWSKVRPLLTPARPVYSGTCFIEIACPVADVHSTIIGTGTLMAVAPGKGIIVHRNADGSVTGYVALNRPETWLRSIDFSNSHAGLDVIARQFAGWAPHLTRVITGSIADPAIRLIHALPPGLRWQHRPGVTLIGDAAHLMSPFAGEGANLALYDGAELGQSLIARPDDMNAAVAAYEAALFPQSHAVARRSAQNLDLFFGPDAPGSVVDLFKSDMVLQRTGRCV</sequence>
<protein>
    <recommendedName>
        <fullName evidence="5">Flavin-dependent monooxygenase</fullName>
    </recommendedName>
    <alternativeName>
        <fullName evidence="5">TetX monooxygenase</fullName>
        <shortName evidence="5">TetX</shortName>
        <ecNumber evidence="5">1.14.13.-</ecNumber>
    </alternativeName>
</protein>
<feature type="binding site" evidence="5">
    <location>
        <position position="40"/>
    </location>
    <ligand>
        <name>NADPH</name>
        <dbReference type="ChEBI" id="CHEBI:57783"/>
    </ligand>
</feature>
<evidence type="ECO:0000256" key="3">
    <source>
        <dbReference type="ARBA" id="ARBA00023002"/>
    </source>
</evidence>
<comment type="function">
    <text evidence="5">An FAD-requiring monooxygenase active on some tetracycline antibiotic derivatives, which leads to their inactivation. Hydroxylates carbon 11a of tetracycline and some analogs.</text>
</comment>
<evidence type="ECO:0000313" key="7">
    <source>
        <dbReference type="EMBL" id="PYD77587.1"/>
    </source>
</evidence>
<keyword evidence="8" id="KW-1185">Reference proteome</keyword>
<dbReference type="HAMAP" id="MF_00845">
    <property type="entry name" value="TetX_monooxygenase"/>
    <property type="match status" value="1"/>
</dbReference>
<dbReference type="OrthoDB" id="4230779at2"/>
<evidence type="ECO:0000259" key="6">
    <source>
        <dbReference type="Pfam" id="PF01494"/>
    </source>
</evidence>
<dbReference type="Gene3D" id="3.50.50.60">
    <property type="entry name" value="FAD/NAD(P)-binding domain"/>
    <property type="match status" value="1"/>
</dbReference>
<organism evidence="7 8">
    <name type="scientific">Komagataeibacter sucrofermentans</name>
    <dbReference type="NCBI Taxonomy" id="1053551"/>
    <lineage>
        <taxon>Bacteria</taxon>
        <taxon>Pseudomonadati</taxon>
        <taxon>Pseudomonadota</taxon>
        <taxon>Alphaproteobacteria</taxon>
        <taxon>Acetobacterales</taxon>
        <taxon>Acetobacteraceae</taxon>
        <taxon>Komagataeibacter</taxon>
    </lineage>
</organism>
<feature type="binding site" evidence="5">
    <location>
        <position position="291"/>
    </location>
    <ligand>
        <name>FAD</name>
        <dbReference type="ChEBI" id="CHEBI:57692"/>
    </ligand>
</feature>
<comment type="domain">
    <text evidence="5">Consists of an N-terminal FAD-binding domain with a Rossman fold and a C-terminal substrate-binding domain.</text>
</comment>
<dbReference type="Pfam" id="PF01494">
    <property type="entry name" value="FAD_binding_3"/>
    <property type="match status" value="1"/>
</dbReference>
<keyword evidence="4 5" id="KW-0503">Monooxygenase</keyword>
<comment type="cofactor">
    <cofactor evidence="5">
        <name>FAD</name>
        <dbReference type="ChEBI" id="CHEBI:57692"/>
    </cofactor>
</comment>
<accession>A0A318QD92</accession>
<comment type="subcellular location">
    <subcellularLocation>
        <location evidence="5">Cytoplasm</location>
    </subcellularLocation>
</comment>
<evidence type="ECO:0000256" key="4">
    <source>
        <dbReference type="ARBA" id="ARBA00023033"/>
    </source>
</evidence>
<dbReference type="GO" id="GO:0005737">
    <property type="term" value="C:cytoplasm"/>
    <property type="evidence" value="ECO:0007669"/>
    <property type="project" value="UniProtKB-SubCell"/>
</dbReference>
<keyword evidence="5" id="KW-0547">Nucleotide-binding</keyword>
<dbReference type="InterPro" id="IPR002938">
    <property type="entry name" value="FAD-bd"/>
</dbReference>
<evidence type="ECO:0000256" key="5">
    <source>
        <dbReference type="HAMAP-Rule" id="MF_00845"/>
    </source>
</evidence>
<dbReference type="PRINTS" id="PR00420">
    <property type="entry name" value="RNGMNOXGNASE"/>
</dbReference>
<evidence type="ECO:0000313" key="8">
    <source>
        <dbReference type="Proteomes" id="UP000247814"/>
    </source>
</evidence>
<keyword evidence="2 5" id="KW-0274">FAD</keyword>
<dbReference type="SUPFAM" id="SSF51905">
    <property type="entry name" value="FAD/NAD(P)-binding domain"/>
    <property type="match status" value="1"/>
</dbReference>
<feature type="binding site" evidence="5">
    <location>
        <position position="103"/>
    </location>
    <ligand>
        <name>FAD</name>
        <dbReference type="ChEBI" id="CHEBI:57692"/>
    </ligand>
</feature>
<proteinExistence type="inferred from homology"/>
<dbReference type="EC" id="1.14.13.-" evidence="5"/>
<keyword evidence="5" id="KW-0963">Cytoplasm</keyword>
<dbReference type="AlphaFoldDB" id="A0A318QD92"/>
<evidence type="ECO:0000256" key="1">
    <source>
        <dbReference type="ARBA" id="ARBA00022630"/>
    </source>
</evidence>
<feature type="binding site" evidence="5">
    <location>
        <position position="47"/>
    </location>
    <ligand>
        <name>FAD</name>
        <dbReference type="ChEBI" id="CHEBI:57692"/>
    </ligand>
</feature>
<reference evidence="7 8" key="1">
    <citation type="submission" date="2017-07" db="EMBL/GenBank/DDBJ databases">
        <title>A draft genome sequence of Komagataeibacter sucrofermentans LMG 18788.</title>
        <authorList>
            <person name="Skraban J."/>
            <person name="Cleenwerck I."/>
            <person name="Vandamme P."/>
            <person name="Trcek J."/>
        </authorList>
    </citation>
    <scope>NUCLEOTIDE SEQUENCE [LARGE SCALE GENOMIC DNA]</scope>
    <source>
        <strain evidence="7 8">LMG 18788</strain>
    </source>
</reference>
<dbReference type="PANTHER" id="PTHR46972:SF1">
    <property type="entry name" value="FAD DEPENDENT OXIDOREDUCTASE DOMAIN-CONTAINING PROTEIN"/>
    <property type="match status" value="1"/>
</dbReference>
<dbReference type="GO" id="GO:0004497">
    <property type="term" value="F:monooxygenase activity"/>
    <property type="evidence" value="ECO:0007669"/>
    <property type="project" value="UniProtKB-UniRule"/>
</dbReference>
<name>A0A318QD92_9PROT</name>
<keyword evidence="5" id="KW-0521">NADP</keyword>
<gene>
    <name evidence="7" type="ORF">CFR77_14705</name>
</gene>
<comment type="subunit">
    <text evidence="5">Monomer.</text>
</comment>
<dbReference type="GO" id="GO:0071949">
    <property type="term" value="F:FAD binding"/>
    <property type="evidence" value="ECO:0007669"/>
    <property type="project" value="InterPro"/>
</dbReference>
<dbReference type="InterPro" id="IPR036188">
    <property type="entry name" value="FAD/NAD-bd_sf"/>
</dbReference>
<dbReference type="RefSeq" id="WP_110570165.1">
    <property type="nucleotide sequence ID" value="NZ_CP137149.1"/>
</dbReference>
<dbReference type="EMBL" id="NKUA01000034">
    <property type="protein sequence ID" value="PYD77587.1"/>
    <property type="molecule type" value="Genomic_DNA"/>
</dbReference>
<keyword evidence="3 5" id="KW-0560">Oxidoreductase</keyword>
<evidence type="ECO:0000256" key="2">
    <source>
        <dbReference type="ARBA" id="ARBA00022827"/>
    </source>
</evidence>
<dbReference type="Proteomes" id="UP000247814">
    <property type="component" value="Unassembled WGS sequence"/>
</dbReference>
<comment type="caution">
    <text evidence="7">The sequence shown here is derived from an EMBL/GenBank/DDBJ whole genome shotgun (WGS) entry which is preliminary data.</text>
</comment>
<comment type="similarity">
    <text evidence="5">Belongs to the aromatic-ring hydroxylase family. TetX subfamily.</text>
</comment>
<comment type="catalytic activity">
    <reaction evidence="5">
        <text>a tetracycline + NADPH + O2 + H(+) = an 11a-hydroxytetracycline + NADP(+) + H2O</text>
        <dbReference type="Rhea" id="RHEA:61444"/>
        <dbReference type="ChEBI" id="CHEBI:15377"/>
        <dbReference type="ChEBI" id="CHEBI:15378"/>
        <dbReference type="ChEBI" id="CHEBI:15379"/>
        <dbReference type="ChEBI" id="CHEBI:57783"/>
        <dbReference type="ChEBI" id="CHEBI:58349"/>
        <dbReference type="ChEBI" id="CHEBI:144644"/>
        <dbReference type="ChEBI" id="CHEBI:144645"/>
    </reaction>
</comment>
<keyword evidence="1 5" id="KW-0285">Flavoprotein</keyword>
<dbReference type="GO" id="GO:0046677">
    <property type="term" value="P:response to antibiotic"/>
    <property type="evidence" value="ECO:0007669"/>
    <property type="project" value="InterPro"/>
</dbReference>
<dbReference type="PANTHER" id="PTHR46972">
    <property type="entry name" value="MONOOXYGENASE ASQM-RELATED"/>
    <property type="match status" value="1"/>
</dbReference>
<feature type="domain" description="FAD-binding" evidence="6">
    <location>
        <begin position="4"/>
        <end position="320"/>
    </location>
</feature>